<evidence type="ECO:0000313" key="3">
    <source>
        <dbReference type="EMBL" id="TFY52026.1"/>
    </source>
</evidence>
<feature type="domain" description="DUF6535" evidence="2">
    <location>
        <begin position="454"/>
        <end position="540"/>
    </location>
</feature>
<dbReference type="OrthoDB" id="3235960at2759"/>
<dbReference type="Proteomes" id="UP000298327">
    <property type="component" value="Unassembled WGS sequence"/>
</dbReference>
<feature type="region of interest" description="Disordered" evidence="1">
    <location>
        <begin position="343"/>
        <end position="419"/>
    </location>
</feature>
<name>A0A4Y9XPJ4_9AGAM</name>
<accession>A0A4Y9XPJ4</accession>
<organism evidence="3 4">
    <name type="scientific">Dentipellis fragilis</name>
    <dbReference type="NCBI Taxonomy" id="205917"/>
    <lineage>
        <taxon>Eukaryota</taxon>
        <taxon>Fungi</taxon>
        <taxon>Dikarya</taxon>
        <taxon>Basidiomycota</taxon>
        <taxon>Agaricomycotina</taxon>
        <taxon>Agaricomycetes</taxon>
        <taxon>Russulales</taxon>
        <taxon>Hericiaceae</taxon>
        <taxon>Dentipellis</taxon>
    </lineage>
</organism>
<sequence>MLMRTYNLSLSVRIQEEESPIGDTGERRPPSCPPVYAPTLFCLVVSTLRLPAVLHPLSCDLSAIPRTGHPAAPEYGSGAGDLGGGYALEEDYEHHLRPSDCWIACNPRTDMPKSCSSHHTEVHGIQVSSRGCVVARLLVESQVHLRCWTRLKIVTAVWTSTARCIIVQTSDIRSWAYNQFACIKTTQLQYLHEPPQGFNLEIESITACWADLRRRSNESPLGLGLGTARRVLRAASIHCVKNGYKQPRTAGASVKYAFTVNLALCILIDFKPPSPIMPMIEEVDDPENSNEALARSSPSGLDGAGAASQTVVFLGNNDPSMASTPRSNGDDAVPATMIVSGAGITGQPSHVTKPALHSGCNHLSEGQHDPPGLSQPLKHNIESNNNGDNNQDRKARDEPSAMVQNSEESGQKKKHVFGVPRYPHNIQYNNPDDYEQKYPPDEVFKTLDSNARVWKVYLDEAKMVDDDMVEAWRDTIDVLLVFAGLFSAVVTTFVVQSSQALQPDYSQVSAVLLTELVGLQRAAANGASADTVPMSAQNASSGFHVARSDQNEWPFNSEAFDNLDQFLTTCKDFPEVLKKPGPWEEILLEHTALAQLDQRKHWWQLCGKLEDAGDAV</sequence>
<dbReference type="Pfam" id="PF20153">
    <property type="entry name" value="DUF6535"/>
    <property type="match status" value="1"/>
</dbReference>
<protein>
    <recommendedName>
        <fullName evidence="2">DUF6535 domain-containing protein</fullName>
    </recommendedName>
</protein>
<reference evidence="3 4" key="1">
    <citation type="submission" date="2019-02" db="EMBL/GenBank/DDBJ databases">
        <title>Genome sequencing of the rare red list fungi Dentipellis fragilis.</title>
        <authorList>
            <person name="Buettner E."/>
            <person name="Kellner H."/>
        </authorList>
    </citation>
    <scope>NUCLEOTIDE SEQUENCE [LARGE SCALE GENOMIC DNA]</scope>
    <source>
        <strain evidence="3 4">DSM 105465</strain>
    </source>
</reference>
<evidence type="ECO:0000313" key="4">
    <source>
        <dbReference type="Proteomes" id="UP000298327"/>
    </source>
</evidence>
<proteinExistence type="predicted"/>
<dbReference type="AlphaFoldDB" id="A0A4Y9XPJ4"/>
<evidence type="ECO:0000256" key="1">
    <source>
        <dbReference type="SAM" id="MobiDB-lite"/>
    </source>
</evidence>
<feature type="compositionally biased region" description="Basic and acidic residues" evidence="1">
    <location>
        <begin position="390"/>
        <end position="399"/>
    </location>
</feature>
<comment type="caution">
    <text evidence="3">The sequence shown here is derived from an EMBL/GenBank/DDBJ whole genome shotgun (WGS) entry which is preliminary data.</text>
</comment>
<keyword evidence="4" id="KW-1185">Reference proteome</keyword>
<dbReference type="EMBL" id="SEOQ01001385">
    <property type="protein sequence ID" value="TFY52026.1"/>
    <property type="molecule type" value="Genomic_DNA"/>
</dbReference>
<feature type="compositionally biased region" description="Polar residues" evidence="1">
    <location>
        <begin position="315"/>
        <end position="327"/>
    </location>
</feature>
<feature type="region of interest" description="Disordered" evidence="1">
    <location>
        <begin position="315"/>
        <end position="334"/>
    </location>
</feature>
<evidence type="ECO:0000259" key="2">
    <source>
        <dbReference type="Pfam" id="PF20153"/>
    </source>
</evidence>
<gene>
    <name evidence="3" type="ORF">EVG20_g10737</name>
</gene>
<dbReference type="InterPro" id="IPR045338">
    <property type="entry name" value="DUF6535"/>
</dbReference>
<feature type="region of interest" description="Disordered" evidence="1">
    <location>
        <begin position="282"/>
        <end position="305"/>
    </location>
</feature>